<dbReference type="InterPro" id="IPR000835">
    <property type="entry name" value="HTH_MarR-typ"/>
</dbReference>
<dbReference type="Proteomes" id="UP001209654">
    <property type="component" value="Unassembled WGS sequence"/>
</dbReference>
<dbReference type="SMART" id="SM00347">
    <property type="entry name" value="HTH_MARR"/>
    <property type="match status" value="1"/>
</dbReference>
<evidence type="ECO:0000259" key="2">
    <source>
        <dbReference type="PROSITE" id="PS50995"/>
    </source>
</evidence>
<dbReference type="PANTHER" id="PTHR33164">
    <property type="entry name" value="TRANSCRIPTIONAL REGULATOR, MARR FAMILY"/>
    <property type="match status" value="1"/>
</dbReference>
<dbReference type="InterPro" id="IPR036388">
    <property type="entry name" value="WH-like_DNA-bd_sf"/>
</dbReference>
<accession>A0ABQ5MUS4</accession>
<name>A0ABQ5MUS4_9MICC</name>
<protein>
    <recommendedName>
        <fullName evidence="2">HTH marR-type domain-containing protein</fullName>
    </recommendedName>
</protein>
<feature type="region of interest" description="Disordered" evidence="1">
    <location>
        <begin position="178"/>
        <end position="199"/>
    </location>
</feature>
<feature type="compositionally biased region" description="Basic and acidic residues" evidence="1">
    <location>
        <begin position="15"/>
        <end position="29"/>
    </location>
</feature>
<evidence type="ECO:0000256" key="1">
    <source>
        <dbReference type="SAM" id="MobiDB-lite"/>
    </source>
</evidence>
<dbReference type="InterPro" id="IPR036390">
    <property type="entry name" value="WH_DNA-bd_sf"/>
</dbReference>
<dbReference type="PRINTS" id="PR00598">
    <property type="entry name" value="HTHMARR"/>
</dbReference>
<dbReference type="Pfam" id="PF12802">
    <property type="entry name" value="MarR_2"/>
    <property type="match status" value="1"/>
</dbReference>
<dbReference type="SUPFAM" id="SSF46785">
    <property type="entry name" value="Winged helix' DNA-binding domain"/>
    <property type="match status" value="1"/>
</dbReference>
<evidence type="ECO:0000313" key="3">
    <source>
        <dbReference type="EMBL" id="GLB67693.1"/>
    </source>
</evidence>
<dbReference type="Gene3D" id="1.10.10.10">
    <property type="entry name" value="Winged helix-like DNA-binding domain superfamily/Winged helix DNA-binding domain"/>
    <property type="match status" value="1"/>
</dbReference>
<dbReference type="PANTHER" id="PTHR33164:SF106">
    <property type="entry name" value="TRANSCRIPTIONAL REGULATORY PROTEIN"/>
    <property type="match status" value="1"/>
</dbReference>
<organism evidence="3 4">
    <name type="scientific">Arthrobacter mangrovi</name>
    <dbReference type="NCBI Taxonomy" id="2966350"/>
    <lineage>
        <taxon>Bacteria</taxon>
        <taxon>Bacillati</taxon>
        <taxon>Actinomycetota</taxon>
        <taxon>Actinomycetes</taxon>
        <taxon>Micrococcales</taxon>
        <taxon>Micrococcaceae</taxon>
        <taxon>Arthrobacter</taxon>
    </lineage>
</organism>
<dbReference type="RefSeq" id="WP_264795798.1">
    <property type="nucleotide sequence ID" value="NZ_BRVS01000008.1"/>
</dbReference>
<comment type="caution">
    <text evidence="3">The sequence shown here is derived from an EMBL/GenBank/DDBJ whole genome shotgun (WGS) entry which is preliminary data.</text>
</comment>
<evidence type="ECO:0000313" key="4">
    <source>
        <dbReference type="Proteomes" id="UP001209654"/>
    </source>
</evidence>
<sequence length="199" mass="21646">MPSSSSTSAAAPGVSRHDGPQVEFKAGEIRPGADYRGRELMLLLQSFTTETDRYIEALGHKYGMHRTDLNALTAVINARRAGQPITPGVLGEKLSLSSAATTALVDRLSKVGHMVRTRSGEDRRRVHLDVTDSARLRGSEIFTPMVEELLKVVTRHTPEEIEMLSGFMEELRDAMTAARERALGQPENSEGEASASNGS</sequence>
<gene>
    <name evidence="3" type="ORF">AHIS1636_21330</name>
</gene>
<proteinExistence type="predicted"/>
<reference evidence="3 4" key="1">
    <citation type="journal article" date="2023" name="Int. J. Syst. Evol. Microbiol.">
        <title>Arthrobacter mangrovi sp. nov., an actinobacterium isolated from the rhizosphere of a mangrove.</title>
        <authorList>
            <person name="Hamada M."/>
            <person name="Saitou S."/>
            <person name="Enomoto N."/>
            <person name="Nanri K."/>
            <person name="Hidaka K."/>
            <person name="Miura T."/>
            <person name="Tamura T."/>
        </authorList>
    </citation>
    <scope>NUCLEOTIDE SEQUENCE [LARGE SCALE GENOMIC DNA]</scope>
    <source>
        <strain evidence="3 4">NBRC 112813</strain>
    </source>
</reference>
<dbReference type="InterPro" id="IPR039422">
    <property type="entry name" value="MarR/SlyA-like"/>
</dbReference>
<feature type="domain" description="HTH marR-type" evidence="2">
    <location>
        <begin position="37"/>
        <end position="173"/>
    </location>
</feature>
<dbReference type="EMBL" id="BRVS01000008">
    <property type="protein sequence ID" value="GLB67693.1"/>
    <property type="molecule type" value="Genomic_DNA"/>
</dbReference>
<feature type="region of interest" description="Disordered" evidence="1">
    <location>
        <begin position="1"/>
        <end position="29"/>
    </location>
</feature>
<feature type="compositionally biased region" description="Low complexity" evidence="1">
    <location>
        <begin position="1"/>
        <end position="11"/>
    </location>
</feature>
<dbReference type="PROSITE" id="PS50995">
    <property type="entry name" value="HTH_MARR_2"/>
    <property type="match status" value="1"/>
</dbReference>
<keyword evidence="4" id="KW-1185">Reference proteome</keyword>